<dbReference type="SUPFAM" id="SSF55811">
    <property type="entry name" value="Nudix"/>
    <property type="match status" value="1"/>
</dbReference>
<dbReference type="InterPro" id="IPR000086">
    <property type="entry name" value="NUDIX_hydrolase_dom"/>
</dbReference>
<dbReference type="Proteomes" id="UP000237752">
    <property type="component" value="Unassembled WGS sequence"/>
</dbReference>
<protein>
    <submittedName>
        <fullName evidence="4">ADP-ribose pyrophosphatase YjhB (NUDIX family)</fullName>
    </submittedName>
</protein>
<evidence type="ECO:0000313" key="5">
    <source>
        <dbReference type="Proteomes" id="UP000237752"/>
    </source>
</evidence>
<dbReference type="PANTHER" id="PTHR43046:SF14">
    <property type="entry name" value="MUTT_NUDIX FAMILY PROTEIN"/>
    <property type="match status" value="1"/>
</dbReference>
<keyword evidence="2" id="KW-0378">Hydrolase</keyword>
<name>A0A2T0Z209_9ACTN</name>
<evidence type="ECO:0000256" key="1">
    <source>
        <dbReference type="ARBA" id="ARBA00001946"/>
    </source>
</evidence>
<gene>
    <name evidence="4" type="ORF">CLV47_13128</name>
</gene>
<dbReference type="CDD" id="cd02883">
    <property type="entry name" value="NUDIX_Hydrolase"/>
    <property type="match status" value="1"/>
</dbReference>
<feature type="domain" description="Nudix hydrolase" evidence="3">
    <location>
        <begin position="19"/>
        <end position="164"/>
    </location>
</feature>
<sequence length="176" mass="19391">MPRLERLEDADPDEPAVPHQRVGAYGVLLRYSTDAPQILMTRIAQKDYGAGLWTLPGGGIDHGEDPADGVVREFHEETSLRVQPGDVRFVHSAHFLGRNRAGVLEDFHGLGVVYDVSAARGQDLDDLQILEVDSSTDLVEWLNLADIFDPEADELDRGYSGVAAAAIRDVYAEVFY</sequence>
<dbReference type="AlphaFoldDB" id="A0A2T0Z209"/>
<evidence type="ECO:0000313" key="4">
    <source>
        <dbReference type="EMBL" id="PRZ30194.1"/>
    </source>
</evidence>
<evidence type="ECO:0000256" key="2">
    <source>
        <dbReference type="ARBA" id="ARBA00022801"/>
    </source>
</evidence>
<keyword evidence="5" id="KW-1185">Reference proteome</keyword>
<dbReference type="Pfam" id="PF00293">
    <property type="entry name" value="NUDIX"/>
    <property type="match status" value="1"/>
</dbReference>
<dbReference type="Gene3D" id="3.90.79.10">
    <property type="entry name" value="Nucleoside Triphosphate Pyrophosphohydrolase"/>
    <property type="match status" value="1"/>
</dbReference>
<proteinExistence type="predicted"/>
<dbReference type="OrthoDB" id="9804442at2"/>
<dbReference type="EMBL" id="PVUE01000031">
    <property type="protein sequence ID" value="PRZ30194.1"/>
    <property type="molecule type" value="Genomic_DNA"/>
</dbReference>
<comment type="caution">
    <text evidence="4">The sequence shown here is derived from an EMBL/GenBank/DDBJ whole genome shotgun (WGS) entry which is preliminary data.</text>
</comment>
<evidence type="ECO:0000259" key="3">
    <source>
        <dbReference type="PROSITE" id="PS51462"/>
    </source>
</evidence>
<dbReference type="PANTHER" id="PTHR43046">
    <property type="entry name" value="GDP-MANNOSE MANNOSYL HYDROLASE"/>
    <property type="match status" value="1"/>
</dbReference>
<dbReference type="PROSITE" id="PS51462">
    <property type="entry name" value="NUDIX"/>
    <property type="match status" value="1"/>
</dbReference>
<dbReference type="RefSeq" id="WP_106351128.1">
    <property type="nucleotide sequence ID" value="NZ_PVUE01000031.1"/>
</dbReference>
<reference evidence="4 5" key="1">
    <citation type="submission" date="2018-03" db="EMBL/GenBank/DDBJ databases">
        <title>Genomic Encyclopedia of Archaeal and Bacterial Type Strains, Phase II (KMG-II): from individual species to whole genera.</title>
        <authorList>
            <person name="Goeker M."/>
        </authorList>
    </citation>
    <scope>NUCLEOTIDE SEQUENCE [LARGE SCALE GENOMIC DNA]</scope>
    <source>
        <strain evidence="4 5">DSM 100065</strain>
    </source>
</reference>
<dbReference type="GO" id="GO:0016787">
    <property type="term" value="F:hydrolase activity"/>
    <property type="evidence" value="ECO:0007669"/>
    <property type="project" value="UniProtKB-KW"/>
</dbReference>
<dbReference type="InterPro" id="IPR015797">
    <property type="entry name" value="NUDIX_hydrolase-like_dom_sf"/>
</dbReference>
<dbReference type="PRINTS" id="PR00502">
    <property type="entry name" value="NUDIXFAMILY"/>
</dbReference>
<comment type="cofactor">
    <cofactor evidence="1">
        <name>Mg(2+)</name>
        <dbReference type="ChEBI" id="CHEBI:18420"/>
    </cofactor>
</comment>
<organism evidence="4 5">
    <name type="scientific">Antricoccus suffuscus</name>
    <dbReference type="NCBI Taxonomy" id="1629062"/>
    <lineage>
        <taxon>Bacteria</taxon>
        <taxon>Bacillati</taxon>
        <taxon>Actinomycetota</taxon>
        <taxon>Actinomycetes</taxon>
        <taxon>Geodermatophilales</taxon>
        <taxon>Antricoccaceae</taxon>
        <taxon>Antricoccus</taxon>
    </lineage>
</organism>
<dbReference type="InterPro" id="IPR020476">
    <property type="entry name" value="Nudix_hydrolase"/>
</dbReference>
<accession>A0A2T0Z209</accession>